<name>A0ACA9LA10_9GLOM</name>
<protein>
    <submittedName>
        <fullName evidence="1">10404_t:CDS:1</fullName>
    </submittedName>
</protein>
<accession>A0ACA9LA10</accession>
<organism evidence="1 2">
    <name type="scientific">Scutellospora calospora</name>
    <dbReference type="NCBI Taxonomy" id="85575"/>
    <lineage>
        <taxon>Eukaryota</taxon>
        <taxon>Fungi</taxon>
        <taxon>Fungi incertae sedis</taxon>
        <taxon>Mucoromycota</taxon>
        <taxon>Glomeromycotina</taxon>
        <taxon>Glomeromycetes</taxon>
        <taxon>Diversisporales</taxon>
        <taxon>Gigasporaceae</taxon>
        <taxon>Scutellospora</taxon>
    </lineage>
</organism>
<feature type="non-terminal residue" evidence="1">
    <location>
        <position position="1"/>
    </location>
</feature>
<reference evidence="1" key="1">
    <citation type="submission" date="2021-06" db="EMBL/GenBank/DDBJ databases">
        <authorList>
            <person name="Kallberg Y."/>
            <person name="Tangrot J."/>
            <person name="Rosling A."/>
        </authorList>
    </citation>
    <scope>NUCLEOTIDE SEQUENCE</scope>
    <source>
        <strain evidence="1">AU212A</strain>
    </source>
</reference>
<sequence length="146" mass="16649">LENEEQVLEELSEFVEKTSGFSASYLWALMLLSILATSAASKQNWSSFNFLLSIEDLRKKGYLIENNAVSLKLNETKLIEENNVDIFLSDSSSHIDIIDYTDKISDIDIIDNVDYLDDIDDMSIIDNISKINNIDSNEQVEQFNEV</sequence>
<dbReference type="Proteomes" id="UP000789860">
    <property type="component" value="Unassembled WGS sequence"/>
</dbReference>
<gene>
    <name evidence="1" type="ORF">SCALOS_LOCUS3951</name>
</gene>
<evidence type="ECO:0000313" key="2">
    <source>
        <dbReference type="Proteomes" id="UP000789860"/>
    </source>
</evidence>
<keyword evidence="2" id="KW-1185">Reference proteome</keyword>
<evidence type="ECO:0000313" key="1">
    <source>
        <dbReference type="EMBL" id="CAG8518037.1"/>
    </source>
</evidence>
<proteinExistence type="predicted"/>
<comment type="caution">
    <text evidence="1">The sequence shown here is derived from an EMBL/GenBank/DDBJ whole genome shotgun (WGS) entry which is preliminary data.</text>
</comment>
<dbReference type="EMBL" id="CAJVPM010004868">
    <property type="protein sequence ID" value="CAG8518037.1"/>
    <property type="molecule type" value="Genomic_DNA"/>
</dbReference>